<dbReference type="SUPFAM" id="SSF55811">
    <property type="entry name" value="Nudix"/>
    <property type="match status" value="1"/>
</dbReference>
<gene>
    <name evidence="5" type="primary">LOC120280924</name>
</gene>
<evidence type="ECO:0000313" key="4">
    <source>
        <dbReference type="Proteomes" id="UP001515500"/>
    </source>
</evidence>
<dbReference type="PROSITE" id="PS00893">
    <property type="entry name" value="NUDIX_BOX"/>
    <property type="match status" value="1"/>
</dbReference>
<proteinExistence type="inferred from homology"/>
<accession>A0AB40CWN8</accession>
<dbReference type="InterPro" id="IPR000086">
    <property type="entry name" value="NUDIX_hydrolase_dom"/>
</dbReference>
<dbReference type="PANTHER" id="PTHR16099:SF5">
    <property type="entry name" value="NUCLEOTIDE TRIPHOSPHATE DIPHOSPHATASE NUDT15"/>
    <property type="match status" value="1"/>
</dbReference>
<dbReference type="PRINTS" id="PR00502">
    <property type="entry name" value="NUDIXFAMILY"/>
</dbReference>
<evidence type="ECO:0000256" key="2">
    <source>
        <dbReference type="RuleBase" id="RU003476"/>
    </source>
</evidence>
<dbReference type="PROSITE" id="PS51462">
    <property type="entry name" value="NUDIX"/>
    <property type="match status" value="1"/>
</dbReference>
<keyword evidence="1 2" id="KW-0378">Hydrolase</keyword>
<dbReference type="GeneID" id="120280924"/>
<evidence type="ECO:0000313" key="5">
    <source>
        <dbReference type="RefSeq" id="XP_039143829.1"/>
    </source>
</evidence>
<dbReference type="GO" id="GO:0006974">
    <property type="term" value="P:DNA damage response"/>
    <property type="evidence" value="ECO:0007669"/>
    <property type="project" value="EnsemblPlants"/>
</dbReference>
<dbReference type="GO" id="GO:0019177">
    <property type="term" value="F:dihydroneopterin triphosphate pyrophosphohydrolase activity"/>
    <property type="evidence" value="ECO:0007669"/>
    <property type="project" value="EnsemblPlants"/>
</dbReference>
<dbReference type="PANTHER" id="PTHR16099">
    <property type="entry name" value="8-OXO-DGTP DIPHOSPHATES NUDT15"/>
    <property type="match status" value="1"/>
</dbReference>
<dbReference type="GO" id="GO:0008413">
    <property type="term" value="F:8-oxo-7,8-dihydroguanosine triphosphate pyrophosphatase activity"/>
    <property type="evidence" value="ECO:0007669"/>
    <property type="project" value="EnsemblPlants"/>
</dbReference>
<sequence length="149" mass="16267">MNGGGAVERSPTVAVAVFILKGSAVLLGRRLSPIGKDTFALPGGRLEFGESLEECAKREVKEETGLEVKNIEVVKVVNDVVRDGPNPSHFVTILVRAELVESDQVPATLEPDKCEGWDWFPWDQLPQPLFRPLESLVHSGFSPFSSPSL</sequence>
<dbReference type="Proteomes" id="UP001515500">
    <property type="component" value="Chromosome 17"/>
</dbReference>
<dbReference type="InterPro" id="IPR020084">
    <property type="entry name" value="NUDIX_hydrolase_CS"/>
</dbReference>
<keyword evidence="4" id="KW-1185">Reference proteome</keyword>
<dbReference type="Pfam" id="PF00293">
    <property type="entry name" value="NUDIX"/>
    <property type="match status" value="1"/>
</dbReference>
<protein>
    <submittedName>
        <fullName evidence="5">Nudix hydrolase 1</fullName>
    </submittedName>
</protein>
<organism evidence="4 5">
    <name type="scientific">Dioscorea cayennensis subsp. rotundata</name>
    <name type="common">White Guinea yam</name>
    <name type="synonym">Dioscorea rotundata</name>
    <dbReference type="NCBI Taxonomy" id="55577"/>
    <lineage>
        <taxon>Eukaryota</taxon>
        <taxon>Viridiplantae</taxon>
        <taxon>Streptophyta</taxon>
        <taxon>Embryophyta</taxon>
        <taxon>Tracheophyta</taxon>
        <taxon>Spermatophyta</taxon>
        <taxon>Magnoliopsida</taxon>
        <taxon>Liliopsida</taxon>
        <taxon>Dioscoreales</taxon>
        <taxon>Dioscoreaceae</taxon>
        <taxon>Dioscorea</taxon>
    </lineage>
</organism>
<dbReference type="InterPro" id="IPR020476">
    <property type="entry name" value="Nudix_hydrolase"/>
</dbReference>
<dbReference type="RefSeq" id="XP_039143829.1">
    <property type="nucleotide sequence ID" value="XM_039287895.1"/>
</dbReference>
<dbReference type="FunFam" id="3.90.79.10:FF:000060">
    <property type="entry name" value="Nudix hydrolase 1"/>
    <property type="match status" value="1"/>
</dbReference>
<dbReference type="GO" id="GO:0006203">
    <property type="term" value="P:dGTP catabolic process"/>
    <property type="evidence" value="ECO:0007669"/>
    <property type="project" value="TreeGrafter"/>
</dbReference>
<reference evidence="5" key="1">
    <citation type="submission" date="2025-08" db="UniProtKB">
        <authorList>
            <consortium name="RefSeq"/>
        </authorList>
    </citation>
    <scope>IDENTIFICATION</scope>
</reference>
<comment type="similarity">
    <text evidence="2">Belongs to the Nudix hydrolase family.</text>
</comment>
<dbReference type="GO" id="GO:0035539">
    <property type="term" value="F:8-oxo-7,8-dihydrodeoxyguanosine triphosphate pyrophosphatase activity"/>
    <property type="evidence" value="ECO:0007669"/>
    <property type="project" value="TreeGrafter"/>
</dbReference>
<dbReference type="AlphaFoldDB" id="A0AB40CWN8"/>
<name>A0AB40CWN8_DIOCR</name>
<dbReference type="Gene3D" id="3.90.79.10">
    <property type="entry name" value="Nucleoside Triphosphate Pyrophosphohydrolase"/>
    <property type="match status" value="1"/>
</dbReference>
<dbReference type="GO" id="GO:0005829">
    <property type="term" value="C:cytosol"/>
    <property type="evidence" value="ECO:0007669"/>
    <property type="project" value="EnsemblPlants"/>
</dbReference>
<dbReference type="CDD" id="cd04678">
    <property type="entry name" value="NUDIX_MTH2_Nudt15"/>
    <property type="match status" value="1"/>
</dbReference>
<dbReference type="InterPro" id="IPR015797">
    <property type="entry name" value="NUDIX_hydrolase-like_dom_sf"/>
</dbReference>
<evidence type="ECO:0000256" key="1">
    <source>
        <dbReference type="ARBA" id="ARBA00022801"/>
    </source>
</evidence>
<feature type="domain" description="Nudix hydrolase" evidence="3">
    <location>
        <begin position="8"/>
        <end position="143"/>
    </location>
</feature>
<evidence type="ECO:0000259" key="3">
    <source>
        <dbReference type="PROSITE" id="PS51462"/>
    </source>
</evidence>